<dbReference type="Proteomes" id="UP000029644">
    <property type="component" value="Unassembled WGS sequence"/>
</dbReference>
<organism evidence="1 2">
    <name type="scientific">Algibacter lectus</name>
    <dbReference type="NCBI Taxonomy" id="221126"/>
    <lineage>
        <taxon>Bacteria</taxon>
        <taxon>Pseudomonadati</taxon>
        <taxon>Bacteroidota</taxon>
        <taxon>Flavobacteriia</taxon>
        <taxon>Flavobacteriales</taxon>
        <taxon>Flavobacteriaceae</taxon>
        <taxon>Algibacter</taxon>
    </lineage>
</organism>
<reference evidence="1 2" key="1">
    <citation type="journal article" date="2014" name="Genome Announc.">
        <title>Draft Genome Sequences of Marine Flavobacterium Algibacter lectus Strains SS8 and NR4.</title>
        <authorList>
            <person name="Takatani N."/>
            <person name="Nakanishi M."/>
            <person name="Meirelles P."/>
            <person name="Mino S."/>
            <person name="Suda W."/>
            <person name="Oshima K."/>
            <person name="Hattori M."/>
            <person name="Ohkuma M."/>
            <person name="Hosokawa M."/>
            <person name="Miyashita K."/>
            <person name="Thompson F.L."/>
            <person name="Niwa A."/>
            <person name="Sawabe T."/>
            <person name="Sawabe T."/>
        </authorList>
    </citation>
    <scope>NUCLEOTIDE SEQUENCE [LARGE SCALE GENOMIC DNA]</scope>
    <source>
        <strain evidence="1 2">JCM 19300</strain>
    </source>
</reference>
<dbReference type="EMBL" id="BBNQ01000044">
    <property type="protein sequence ID" value="GAL65153.1"/>
    <property type="molecule type" value="Genomic_DNA"/>
</dbReference>
<dbReference type="RefSeq" id="WP_052415573.1">
    <property type="nucleotide sequence ID" value="NZ_BBNQ01000044.1"/>
</dbReference>
<proteinExistence type="predicted"/>
<comment type="caution">
    <text evidence="1">The sequence shown here is derived from an EMBL/GenBank/DDBJ whole genome shotgun (WGS) entry which is preliminary data.</text>
</comment>
<dbReference type="OrthoDB" id="1448709at2"/>
<protein>
    <submittedName>
        <fullName evidence="1">Uncharacterized protein</fullName>
    </submittedName>
</protein>
<evidence type="ECO:0000313" key="1">
    <source>
        <dbReference type="EMBL" id="GAL65153.1"/>
    </source>
</evidence>
<evidence type="ECO:0000313" key="2">
    <source>
        <dbReference type="Proteomes" id="UP000029644"/>
    </source>
</evidence>
<accession>A0A090VMA2</accession>
<sequence>MKLIANNELLEIFNDILNRKLALTEWSEIESCDEFQTDNFCGGFDATEMEFCFSYYDKNKTEYWFQKSMNEIKEIISGKVTEFEIRLAE</sequence>
<dbReference type="AlphaFoldDB" id="A0A090VMA2"/>
<gene>
    <name evidence="1" type="ORF">JCM19300_4455</name>
</gene>
<name>A0A090VMA2_9FLAO</name>